<dbReference type="EMBL" id="JANEYG010000006">
    <property type="protein sequence ID" value="KAJ8922772.1"/>
    <property type="molecule type" value="Genomic_DNA"/>
</dbReference>
<keyword evidence="1" id="KW-0433">Leucine-rich repeat</keyword>
<reference evidence="3 4" key="1">
    <citation type="journal article" date="2023" name="Insect Mol. Biol.">
        <title>Genome sequencing provides insights into the evolution of gene families encoding plant cell wall-degrading enzymes in longhorned beetles.</title>
        <authorList>
            <person name="Shin N.R."/>
            <person name="Okamura Y."/>
            <person name="Kirsch R."/>
            <person name="Pauchet Y."/>
        </authorList>
    </citation>
    <scope>NUCLEOTIDE SEQUENCE [LARGE SCALE GENOMIC DNA]</scope>
    <source>
        <strain evidence="3">EAD_L_NR</strain>
    </source>
</reference>
<dbReference type="AlphaFoldDB" id="A0AAV8W801"/>
<dbReference type="Gene3D" id="3.80.10.10">
    <property type="entry name" value="Ribonuclease Inhibitor"/>
    <property type="match status" value="1"/>
</dbReference>
<evidence type="ECO:0000313" key="4">
    <source>
        <dbReference type="Proteomes" id="UP001159042"/>
    </source>
</evidence>
<evidence type="ECO:0000256" key="1">
    <source>
        <dbReference type="ARBA" id="ARBA00022614"/>
    </source>
</evidence>
<accession>A0AAV8W801</accession>
<dbReference type="InterPro" id="IPR001611">
    <property type="entry name" value="Leu-rich_rpt"/>
</dbReference>
<dbReference type="InterPro" id="IPR003591">
    <property type="entry name" value="Leu-rich_rpt_typical-subtyp"/>
</dbReference>
<dbReference type="Pfam" id="PF00560">
    <property type="entry name" value="LRR_1"/>
    <property type="match status" value="1"/>
</dbReference>
<organism evidence="3 4">
    <name type="scientific">Exocentrus adspersus</name>
    <dbReference type="NCBI Taxonomy" id="1586481"/>
    <lineage>
        <taxon>Eukaryota</taxon>
        <taxon>Metazoa</taxon>
        <taxon>Ecdysozoa</taxon>
        <taxon>Arthropoda</taxon>
        <taxon>Hexapoda</taxon>
        <taxon>Insecta</taxon>
        <taxon>Pterygota</taxon>
        <taxon>Neoptera</taxon>
        <taxon>Endopterygota</taxon>
        <taxon>Coleoptera</taxon>
        <taxon>Polyphaga</taxon>
        <taxon>Cucujiformia</taxon>
        <taxon>Chrysomeloidea</taxon>
        <taxon>Cerambycidae</taxon>
        <taxon>Lamiinae</taxon>
        <taxon>Acanthocinini</taxon>
        <taxon>Exocentrus</taxon>
    </lineage>
</organism>
<dbReference type="Pfam" id="PF13855">
    <property type="entry name" value="LRR_8"/>
    <property type="match status" value="2"/>
</dbReference>
<evidence type="ECO:0000313" key="3">
    <source>
        <dbReference type="EMBL" id="KAJ8922772.1"/>
    </source>
</evidence>
<gene>
    <name evidence="3" type="ORF">NQ315_007807</name>
</gene>
<dbReference type="PANTHER" id="PTHR24366:SF96">
    <property type="entry name" value="LEUCINE RICH REPEAT CONTAINING 53"/>
    <property type="match status" value="1"/>
</dbReference>
<sequence length="357" mass="40956">MEANEQIVSLLQVVRMKVMVVVVILCLGGACSKESVIKGRNKTKSKPSKPTNMCTMEPSELNSIRCVCTKEKFQRASSAECWIFGPVSKEHFIWELILKTQPYLSDLNLVASNQGYLKNIPPEFLQNMMLLKNFTVSFAVLERLEKFTFGNSSSVEVLKLSKNQIQYLDTYAIANLLSLREINLEDNRIQRVKLFAFYNLPQLTYVRLNNNNITKIDDRAFTSMSHVLEMDLSENYICDINNLTFFGLSKLKVIDLSFNRITGLASSVFSELWDIEELFLDHNLIEVISNRAFDGLRFLKTISLSNNRLTRFPAGLFASVFTLYNLDISHNRLETLIFDSIEQLYNNLVHNGTLRLK</sequence>
<evidence type="ECO:0000256" key="2">
    <source>
        <dbReference type="ARBA" id="ARBA00022737"/>
    </source>
</evidence>
<dbReference type="PROSITE" id="PS51450">
    <property type="entry name" value="LRR"/>
    <property type="match status" value="1"/>
</dbReference>
<dbReference type="PANTHER" id="PTHR24366">
    <property type="entry name" value="IG(IMMUNOGLOBULIN) AND LRR(LEUCINE RICH REPEAT) DOMAINS"/>
    <property type="match status" value="1"/>
</dbReference>
<feature type="non-terminal residue" evidence="3">
    <location>
        <position position="357"/>
    </location>
</feature>
<name>A0AAV8W801_9CUCU</name>
<comment type="caution">
    <text evidence="3">The sequence shown here is derived from an EMBL/GenBank/DDBJ whole genome shotgun (WGS) entry which is preliminary data.</text>
</comment>
<dbReference type="InterPro" id="IPR032675">
    <property type="entry name" value="LRR_dom_sf"/>
</dbReference>
<dbReference type="Proteomes" id="UP001159042">
    <property type="component" value="Unassembled WGS sequence"/>
</dbReference>
<dbReference type="SUPFAM" id="SSF52058">
    <property type="entry name" value="L domain-like"/>
    <property type="match status" value="1"/>
</dbReference>
<evidence type="ECO:0008006" key="5">
    <source>
        <dbReference type="Google" id="ProtNLM"/>
    </source>
</evidence>
<keyword evidence="2" id="KW-0677">Repeat</keyword>
<dbReference type="SMART" id="SM00369">
    <property type="entry name" value="LRR_TYP"/>
    <property type="match status" value="6"/>
</dbReference>
<proteinExistence type="predicted"/>
<protein>
    <recommendedName>
        <fullName evidence="5">Connectin</fullName>
    </recommendedName>
</protein>
<keyword evidence="4" id="KW-1185">Reference proteome</keyword>